<feature type="compositionally biased region" description="Basic and acidic residues" evidence="4">
    <location>
        <begin position="8"/>
        <end position="30"/>
    </location>
</feature>
<evidence type="ECO:0000256" key="2">
    <source>
        <dbReference type="ARBA" id="ARBA00005721"/>
    </source>
</evidence>
<dbReference type="PANTHER" id="PTHR34297">
    <property type="entry name" value="HYPOTHETICAL CYTOSOLIC PROTEIN-RELATED"/>
    <property type="match status" value="1"/>
</dbReference>
<comment type="function">
    <text evidence="1">May play a key role in alkaline pH tolerance.</text>
</comment>
<organism evidence="5 6">
    <name type="scientific">Kurthia gibsonii</name>
    <dbReference type="NCBI Taxonomy" id="33946"/>
    <lineage>
        <taxon>Bacteria</taxon>
        <taxon>Bacillati</taxon>
        <taxon>Bacillota</taxon>
        <taxon>Bacilli</taxon>
        <taxon>Bacillales</taxon>
        <taxon>Caryophanaceae</taxon>
        <taxon>Kurthia</taxon>
    </lineage>
</organism>
<dbReference type="RefSeq" id="WP_068456169.1">
    <property type="nucleotide sequence ID" value="NZ_BJOB01000013.1"/>
</dbReference>
<evidence type="ECO:0000256" key="3">
    <source>
        <dbReference type="ARBA" id="ARBA00019574"/>
    </source>
</evidence>
<dbReference type="GeneID" id="97821133"/>
<gene>
    <name evidence="5" type="ORF">AAF454_04910</name>
</gene>
<dbReference type="InterPro" id="IPR005531">
    <property type="entry name" value="Asp23"/>
</dbReference>
<accession>A0ABU9LID3</accession>
<sequence>MSNQNVRSTEKTPEEVELEKKEQEEQHKSHLTYDDEVIKKIAALATTDVKGILGMSGNLFQGLQKTLTGNENLTAGIQADIGEKQVAIDVSVYVEYGLSVPEIYRTAYQNVKANISQMTGLDVVEFNMHVDDVYTREEFVESNKSKAKTSSSNSRVE</sequence>
<evidence type="ECO:0000256" key="1">
    <source>
        <dbReference type="ARBA" id="ARBA00002561"/>
    </source>
</evidence>
<dbReference type="PANTHER" id="PTHR34297:SF3">
    <property type="entry name" value="ALKALINE SHOCK PROTEIN 23"/>
    <property type="match status" value="1"/>
</dbReference>
<feature type="region of interest" description="Disordered" evidence="4">
    <location>
        <begin position="1"/>
        <end position="30"/>
    </location>
</feature>
<evidence type="ECO:0000313" key="5">
    <source>
        <dbReference type="EMBL" id="MEL5987750.1"/>
    </source>
</evidence>
<comment type="similarity">
    <text evidence="2">Belongs to the asp23 family.</text>
</comment>
<protein>
    <recommendedName>
        <fullName evidence="3">Alkaline shock protein 23</fullName>
    </recommendedName>
</protein>
<name>A0ABU9LID3_9BACL</name>
<dbReference type="Proteomes" id="UP001398420">
    <property type="component" value="Unassembled WGS sequence"/>
</dbReference>
<evidence type="ECO:0000313" key="6">
    <source>
        <dbReference type="Proteomes" id="UP001398420"/>
    </source>
</evidence>
<comment type="caution">
    <text evidence="5">The sequence shown here is derived from an EMBL/GenBank/DDBJ whole genome shotgun (WGS) entry which is preliminary data.</text>
</comment>
<proteinExistence type="inferred from homology"/>
<keyword evidence="6" id="KW-1185">Reference proteome</keyword>
<reference evidence="5 6" key="1">
    <citation type="submission" date="2024-04" db="EMBL/GenBank/DDBJ databases">
        <authorList>
            <person name="Wu Y.S."/>
            <person name="Zhang L."/>
        </authorList>
    </citation>
    <scope>NUCLEOTIDE SEQUENCE [LARGE SCALE GENOMIC DNA]</scope>
    <source>
        <strain evidence="5 6">KG-01</strain>
    </source>
</reference>
<dbReference type="EMBL" id="JBCEWA010000003">
    <property type="protein sequence ID" value="MEL5987750.1"/>
    <property type="molecule type" value="Genomic_DNA"/>
</dbReference>
<evidence type="ECO:0000256" key="4">
    <source>
        <dbReference type="SAM" id="MobiDB-lite"/>
    </source>
</evidence>
<dbReference type="Pfam" id="PF03780">
    <property type="entry name" value="Asp23"/>
    <property type="match status" value="1"/>
</dbReference>